<dbReference type="RefSeq" id="WP_353940296.1">
    <property type="nucleotide sequence ID" value="NZ_CP159534.1"/>
</dbReference>
<dbReference type="Pfam" id="PF13581">
    <property type="entry name" value="HATPase_c_2"/>
    <property type="match status" value="1"/>
</dbReference>
<dbReference type="InterPro" id="IPR036890">
    <property type="entry name" value="HATPase_C_sf"/>
</dbReference>
<keyword evidence="1" id="KW-0723">Serine/threonine-protein kinase</keyword>
<keyword evidence="3" id="KW-0547">Nucleotide-binding</keyword>
<evidence type="ECO:0000313" key="3">
    <source>
        <dbReference type="EMBL" id="XCJ68610.1"/>
    </source>
</evidence>
<dbReference type="PANTHER" id="PTHR35526:SF3">
    <property type="entry name" value="ANTI-SIGMA-F FACTOR RSBW"/>
    <property type="match status" value="1"/>
</dbReference>
<feature type="domain" description="Histidine kinase/HSP90-like ATPase" evidence="2">
    <location>
        <begin position="16"/>
        <end position="124"/>
    </location>
</feature>
<dbReference type="KEGG" id="stac:ABII15_00985"/>
<protein>
    <submittedName>
        <fullName evidence="3">ATP-binding protein</fullName>
    </submittedName>
</protein>
<accession>A0AAU8IK93</accession>
<dbReference type="SUPFAM" id="SSF55874">
    <property type="entry name" value="ATPase domain of HSP90 chaperone/DNA topoisomerase II/histidine kinase"/>
    <property type="match status" value="1"/>
</dbReference>
<keyword evidence="3" id="KW-0067">ATP-binding</keyword>
<reference evidence="3" key="1">
    <citation type="submission" date="2024-06" db="EMBL/GenBank/DDBJ databases">
        <title>Streptomyces sp. strain HUAS MG91 genome sequences.</title>
        <authorList>
            <person name="Mo P."/>
        </authorList>
    </citation>
    <scope>NUCLEOTIDE SEQUENCE</scope>
    <source>
        <strain evidence="3">HUAS MG91</strain>
    </source>
</reference>
<dbReference type="InterPro" id="IPR003594">
    <property type="entry name" value="HATPase_dom"/>
</dbReference>
<name>A0AAU8IK93_9ACTN</name>
<sequence length="129" mass="13644">MSAAQALETEEISCADARVAVRAAMAEAGRELPRDRAGQLGEDALLVVSELVTNALVHAGGVTRLEVDVADGEFRLRVSDASRTAPQRVRTRKGSPGGYGLVVIERLCSRMDVEIGPEGKTVTAALSLR</sequence>
<dbReference type="EMBL" id="CP159534">
    <property type="protein sequence ID" value="XCJ68610.1"/>
    <property type="molecule type" value="Genomic_DNA"/>
</dbReference>
<evidence type="ECO:0000259" key="2">
    <source>
        <dbReference type="Pfam" id="PF13581"/>
    </source>
</evidence>
<organism evidence="3">
    <name type="scientific">Streptomyces tabacisoli</name>
    <dbReference type="NCBI Taxonomy" id="3156398"/>
    <lineage>
        <taxon>Bacteria</taxon>
        <taxon>Bacillati</taxon>
        <taxon>Actinomycetota</taxon>
        <taxon>Actinomycetes</taxon>
        <taxon>Kitasatosporales</taxon>
        <taxon>Streptomycetaceae</taxon>
        <taxon>Streptomyces</taxon>
    </lineage>
</organism>
<dbReference type="CDD" id="cd16936">
    <property type="entry name" value="HATPase_RsbW-like"/>
    <property type="match status" value="1"/>
</dbReference>
<gene>
    <name evidence="3" type="ORF">ABII15_00985</name>
</gene>
<dbReference type="InterPro" id="IPR050267">
    <property type="entry name" value="Anti-sigma-factor_SerPK"/>
</dbReference>
<dbReference type="Gene3D" id="3.30.565.10">
    <property type="entry name" value="Histidine kinase-like ATPase, C-terminal domain"/>
    <property type="match status" value="1"/>
</dbReference>
<dbReference type="PANTHER" id="PTHR35526">
    <property type="entry name" value="ANTI-SIGMA-F FACTOR RSBW-RELATED"/>
    <property type="match status" value="1"/>
</dbReference>
<keyword evidence="1" id="KW-0808">Transferase</keyword>
<proteinExistence type="predicted"/>
<evidence type="ECO:0000256" key="1">
    <source>
        <dbReference type="ARBA" id="ARBA00022527"/>
    </source>
</evidence>
<dbReference type="AlphaFoldDB" id="A0AAU8IK93"/>
<keyword evidence="1" id="KW-0418">Kinase</keyword>
<dbReference type="GO" id="GO:0004674">
    <property type="term" value="F:protein serine/threonine kinase activity"/>
    <property type="evidence" value="ECO:0007669"/>
    <property type="project" value="UniProtKB-KW"/>
</dbReference>
<dbReference type="GO" id="GO:0005524">
    <property type="term" value="F:ATP binding"/>
    <property type="evidence" value="ECO:0007669"/>
    <property type="project" value="UniProtKB-KW"/>
</dbReference>